<dbReference type="Proteomes" id="UP000030017">
    <property type="component" value="Unassembled WGS sequence"/>
</dbReference>
<feature type="topological domain" description="Periplasmic" evidence="7">
    <location>
        <begin position="25"/>
        <end position="106"/>
    </location>
</feature>
<keyword evidence="2 7" id="KW-0132">Cell division</keyword>
<evidence type="ECO:0000256" key="3">
    <source>
        <dbReference type="ARBA" id="ARBA00022692"/>
    </source>
</evidence>
<evidence type="ECO:0000256" key="7">
    <source>
        <dbReference type="HAMAP-Rule" id="MF_00599"/>
    </source>
</evidence>
<dbReference type="GO" id="GO:0032153">
    <property type="term" value="C:cell division site"/>
    <property type="evidence" value="ECO:0007669"/>
    <property type="project" value="UniProtKB-UniRule"/>
</dbReference>
<feature type="topological domain" description="Cytoplasmic" evidence="7">
    <location>
        <begin position="1"/>
        <end position="3"/>
    </location>
</feature>
<protein>
    <recommendedName>
        <fullName evidence="7">Cell division protein FtsB</fullName>
    </recommendedName>
</protein>
<keyword evidence="7" id="KW-0997">Cell inner membrane</keyword>
<keyword evidence="1 7" id="KW-1003">Cell membrane</keyword>
<evidence type="ECO:0000256" key="1">
    <source>
        <dbReference type="ARBA" id="ARBA00022475"/>
    </source>
</evidence>
<evidence type="ECO:0000256" key="4">
    <source>
        <dbReference type="ARBA" id="ARBA00022989"/>
    </source>
</evidence>
<evidence type="ECO:0000313" key="9">
    <source>
        <dbReference type="Proteomes" id="UP000030017"/>
    </source>
</evidence>
<dbReference type="GO" id="GO:0030428">
    <property type="term" value="C:cell septum"/>
    <property type="evidence" value="ECO:0007669"/>
    <property type="project" value="TreeGrafter"/>
</dbReference>
<dbReference type="NCBIfam" id="NF002058">
    <property type="entry name" value="PRK00888.1"/>
    <property type="match status" value="1"/>
</dbReference>
<comment type="function">
    <text evidence="7">Essential cell division protein. May link together the upstream cell division proteins, which are predominantly cytoplasmic, with the downstream cell division proteins, which are predominantly periplasmic.</text>
</comment>
<name>A0A0A0ENH7_9GAMM</name>
<comment type="subcellular location">
    <subcellularLocation>
        <location evidence="7">Cell inner membrane</location>
        <topology evidence="7">Single-pass type II membrane protein</topology>
    </subcellularLocation>
    <text evidence="7">Localizes to the division septum.</text>
</comment>
<keyword evidence="9" id="KW-1185">Reference proteome</keyword>
<dbReference type="RefSeq" id="WP_036192770.1">
    <property type="nucleotide sequence ID" value="NZ_AVPS01000003.1"/>
</dbReference>
<dbReference type="InterPro" id="IPR007060">
    <property type="entry name" value="FtsL/DivIC"/>
</dbReference>
<dbReference type="AlphaFoldDB" id="A0A0A0ENH7"/>
<evidence type="ECO:0000313" key="8">
    <source>
        <dbReference type="EMBL" id="KGM52536.1"/>
    </source>
</evidence>
<feature type="coiled-coil region" evidence="7">
    <location>
        <begin position="32"/>
        <end position="66"/>
    </location>
</feature>
<reference evidence="8 9" key="1">
    <citation type="submission" date="2013-08" db="EMBL/GenBank/DDBJ databases">
        <title>Genome sequencing of Lysobacter.</title>
        <authorList>
            <person name="Zhang S."/>
            <person name="Wang G."/>
        </authorList>
    </citation>
    <scope>NUCLEOTIDE SEQUENCE [LARGE SCALE GENOMIC DNA]</scope>
    <source>
        <strain evidence="8 9">Ko07</strain>
    </source>
</reference>
<proteinExistence type="inferred from homology"/>
<dbReference type="eggNOG" id="COG2919">
    <property type="taxonomic scope" value="Bacteria"/>
</dbReference>
<keyword evidence="7" id="KW-0175">Coiled coil</keyword>
<keyword evidence="3 7" id="KW-0812">Transmembrane</keyword>
<comment type="caution">
    <text evidence="8">The sequence shown here is derived from an EMBL/GenBank/DDBJ whole genome shotgun (WGS) entry which is preliminary data.</text>
</comment>
<organism evidence="8 9">
    <name type="scientific">Lysobacter concretionis Ko07 = DSM 16239</name>
    <dbReference type="NCBI Taxonomy" id="1122185"/>
    <lineage>
        <taxon>Bacteria</taxon>
        <taxon>Pseudomonadati</taxon>
        <taxon>Pseudomonadota</taxon>
        <taxon>Gammaproteobacteria</taxon>
        <taxon>Lysobacterales</taxon>
        <taxon>Lysobacteraceae</taxon>
        <taxon>Novilysobacter</taxon>
    </lineage>
</organism>
<dbReference type="PANTHER" id="PTHR37485">
    <property type="entry name" value="CELL DIVISION PROTEIN FTSB"/>
    <property type="match status" value="1"/>
</dbReference>
<gene>
    <name evidence="7" type="primary">ftsB</name>
    <name evidence="8" type="ORF">N792_05570</name>
</gene>
<dbReference type="InterPro" id="IPR023081">
    <property type="entry name" value="Cell_div_FtsB"/>
</dbReference>
<evidence type="ECO:0000256" key="6">
    <source>
        <dbReference type="ARBA" id="ARBA00023306"/>
    </source>
</evidence>
<keyword evidence="5 7" id="KW-0472">Membrane</keyword>
<comment type="subunit">
    <text evidence="7">Part of a complex composed of FtsB, FtsL and FtsQ.</text>
</comment>
<dbReference type="GO" id="GO:0043093">
    <property type="term" value="P:FtsZ-dependent cytokinesis"/>
    <property type="evidence" value="ECO:0007669"/>
    <property type="project" value="UniProtKB-UniRule"/>
</dbReference>
<dbReference type="HAMAP" id="MF_00599">
    <property type="entry name" value="FtsB"/>
    <property type="match status" value="1"/>
</dbReference>
<evidence type="ECO:0000256" key="5">
    <source>
        <dbReference type="ARBA" id="ARBA00023136"/>
    </source>
</evidence>
<accession>A0A0A0ENH7</accession>
<keyword evidence="4 7" id="KW-1133">Transmembrane helix</keyword>
<keyword evidence="6 7" id="KW-0131">Cell cycle</keyword>
<dbReference type="EMBL" id="AVPS01000003">
    <property type="protein sequence ID" value="KGM52536.1"/>
    <property type="molecule type" value="Genomic_DNA"/>
</dbReference>
<dbReference type="OrthoDB" id="7061211at2"/>
<dbReference type="STRING" id="1122185.N792_05570"/>
<evidence type="ECO:0000256" key="2">
    <source>
        <dbReference type="ARBA" id="ARBA00022618"/>
    </source>
</evidence>
<comment type="similarity">
    <text evidence="7">Belongs to the FtsB family.</text>
</comment>
<dbReference type="Pfam" id="PF04977">
    <property type="entry name" value="DivIC"/>
    <property type="match status" value="1"/>
</dbReference>
<dbReference type="GO" id="GO:0005886">
    <property type="term" value="C:plasma membrane"/>
    <property type="evidence" value="ECO:0007669"/>
    <property type="project" value="UniProtKB-SubCell"/>
</dbReference>
<dbReference type="PANTHER" id="PTHR37485:SF1">
    <property type="entry name" value="CELL DIVISION PROTEIN FTSB"/>
    <property type="match status" value="1"/>
</dbReference>
<sequence>MRWLAGLLVVLVVMLAFLQDRLWVGEGGRGSVAALEQRVDQQARENAGLQQRNDALAAEVEDLKSGEAAVEERARSELGMIKPGETFYRVVEPEAMKVSPPAASDD</sequence>